<proteinExistence type="predicted"/>
<comment type="caution">
    <text evidence="2">The sequence shown here is derived from an EMBL/GenBank/DDBJ whole genome shotgun (WGS) entry which is preliminary data.</text>
</comment>
<evidence type="ECO:0000313" key="2">
    <source>
        <dbReference type="EMBL" id="GAA2204683.1"/>
    </source>
</evidence>
<dbReference type="EMBL" id="BAAAOQ010000035">
    <property type="protein sequence ID" value="GAA2204683.1"/>
    <property type="molecule type" value="Genomic_DNA"/>
</dbReference>
<dbReference type="Proteomes" id="UP001501391">
    <property type="component" value="Unassembled WGS sequence"/>
</dbReference>
<feature type="region of interest" description="Disordered" evidence="1">
    <location>
        <begin position="23"/>
        <end position="66"/>
    </location>
</feature>
<accession>A0ABP5P2E3</accession>
<reference evidence="3" key="1">
    <citation type="journal article" date="2019" name="Int. J. Syst. Evol. Microbiol.">
        <title>The Global Catalogue of Microorganisms (GCM) 10K type strain sequencing project: providing services to taxonomists for standard genome sequencing and annotation.</title>
        <authorList>
            <consortium name="The Broad Institute Genomics Platform"/>
            <consortium name="The Broad Institute Genome Sequencing Center for Infectious Disease"/>
            <person name="Wu L."/>
            <person name="Ma J."/>
        </authorList>
    </citation>
    <scope>NUCLEOTIDE SEQUENCE [LARGE SCALE GENOMIC DNA]</scope>
    <source>
        <strain evidence="3">JCM 14924</strain>
    </source>
</reference>
<evidence type="ECO:0000256" key="1">
    <source>
        <dbReference type="SAM" id="MobiDB-lite"/>
    </source>
</evidence>
<sequence length="81" mass="8541">MRAADEAGRPVASPAVTVLRPAADPAQAAMARSRRRSTPDHRVGGAGHRRRNRDAADGLRFAGPDEAMGSAAALRRLLNLT</sequence>
<gene>
    <name evidence="2" type="ORF">GCM10009787_72790</name>
</gene>
<evidence type="ECO:0000313" key="3">
    <source>
        <dbReference type="Proteomes" id="UP001501391"/>
    </source>
</evidence>
<name>A0ABP5P2E3_9ACTN</name>
<organism evidence="2 3">
    <name type="scientific">Streptomyces bangladeshensis</name>
    <dbReference type="NCBI Taxonomy" id="295352"/>
    <lineage>
        <taxon>Bacteria</taxon>
        <taxon>Bacillati</taxon>
        <taxon>Actinomycetota</taxon>
        <taxon>Actinomycetes</taxon>
        <taxon>Kitasatosporales</taxon>
        <taxon>Streptomycetaceae</taxon>
        <taxon>Streptomyces</taxon>
    </lineage>
</organism>
<keyword evidence="3" id="KW-1185">Reference proteome</keyword>
<protein>
    <submittedName>
        <fullName evidence="2">Uncharacterized protein</fullName>
    </submittedName>
</protein>